<accession>A0ABR9ZSR1</accession>
<dbReference type="EMBL" id="JADKNH010000003">
    <property type="protein sequence ID" value="MBF4692644.1"/>
    <property type="molecule type" value="Genomic_DNA"/>
</dbReference>
<evidence type="ECO:0000256" key="1">
    <source>
        <dbReference type="ARBA" id="ARBA00022505"/>
    </source>
</evidence>
<feature type="domain" description="Mop" evidence="3">
    <location>
        <begin position="109"/>
        <end position="173"/>
    </location>
</feature>
<dbReference type="InterPro" id="IPR005116">
    <property type="entry name" value="Transp-assoc_OB_typ1"/>
</dbReference>
<reference evidence="4 5" key="1">
    <citation type="submission" date="2020-11" db="EMBL/GenBank/DDBJ databases">
        <title>Fusibacter basophilias sp. nov.</title>
        <authorList>
            <person name="Qiu D."/>
        </authorList>
    </citation>
    <scope>NUCLEOTIDE SEQUENCE [LARGE SCALE GENOMIC DNA]</scope>
    <source>
        <strain evidence="4 5">Q10-2</strain>
    </source>
</reference>
<protein>
    <submittedName>
        <fullName evidence="4">Helix-turn-helix domain-containing protein</fullName>
    </submittedName>
</protein>
<dbReference type="Pfam" id="PF03459">
    <property type="entry name" value="TOBE"/>
    <property type="match status" value="1"/>
</dbReference>
<evidence type="ECO:0000313" key="4">
    <source>
        <dbReference type="EMBL" id="MBF4692644.1"/>
    </source>
</evidence>
<dbReference type="SUPFAM" id="SSF50331">
    <property type="entry name" value="MOP-like"/>
    <property type="match status" value="1"/>
</dbReference>
<evidence type="ECO:0000313" key="5">
    <source>
        <dbReference type="Proteomes" id="UP000614200"/>
    </source>
</evidence>
<dbReference type="InterPro" id="IPR008995">
    <property type="entry name" value="Mo/tungstate-bd_C_term_dom"/>
</dbReference>
<dbReference type="RefSeq" id="WP_194700885.1">
    <property type="nucleotide sequence ID" value="NZ_JADKNH010000003.1"/>
</dbReference>
<organism evidence="4 5">
    <name type="scientific">Fusibacter ferrireducens</name>
    <dbReference type="NCBI Taxonomy" id="2785058"/>
    <lineage>
        <taxon>Bacteria</taxon>
        <taxon>Bacillati</taxon>
        <taxon>Bacillota</taxon>
        <taxon>Clostridia</taxon>
        <taxon>Eubacteriales</taxon>
        <taxon>Eubacteriales Family XII. Incertae Sedis</taxon>
        <taxon>Fusibacter</taxon>
    </lineage>
</organism>
<name>A0ABR9ZSR1_9FIRM</name>
<dbReference type="InterPro" id="IPR010093">
    <property type="entry name" value="SinI_DNA-bd"/>
</dbReference>
<keyword evidence="1 2" id="KW-0500">Molybdenum</keyword>
<dbReference type="InterPro" id="IPR004606">
    <property type="entry name" value="Mop_domain"/>
</dbReference>
<proteinExistence type="predicted"/>
<keyword evidence="5" id="KW-1185">Reference proteome</keyword>
<dbReference type="NCBIfam" id="TIGR01764">
    <property type="entry name" value="excise"/>
    <property type="match status" value="1"/>
</dbReference>
<dbReference type="InterPro" id="IPR041657">
    <property type="entry name" value="HTH_17"/>
</dbReference>
<dbReference type="Gene3D" id="2.40.50.100">
    <property type="match status" value="1"/>
</dbReference>
<evidence type="ECO:0000259" key="3">
    <source>
        <dbReference type="PROSITE" id="PS51866"/>
    </source>
</evidence>
<sequence length="173" mass="19277">MNSDILYTPEEIASILKLKKNTIYEIIKRGELEAHRIGKSLRISQSQFDYYLLKVKGSENIYTGEVIVEDQETNVLVDQVKIHVITAHEGTVKIAIKPEDVILSTGTFKCSARNQLKGEVLEVIEGDLSVKVILDIGIQLVAEITKTSLKALEIKKGSTLFAVFKSVAVKVYK</sequence>
<comment type="caution">
    <text evidence="4">The sequence shown here is derived from an EMBL/GenBank/DDBJ whole genome shotgun (WGS) entry which is preliminary data.</text>
</comment>
<dbReference type="Pfam" id="PF12728">
    <property type="entry name" value="HTH_17"/>
    <property type="match status" value="1"/>
</dbReference>
<gene>
    <name evidence="4" type="ORF">ISU02_05920</name>
</gene>
<dbReference type="NCBIfam" id="TIGR00638">
    <property type="entry name" value="Mop"/>
    <property type="match status" value="1"/>
</dbReference>
<dbReference type="PROSITE" id="PS51866">
    <property type="entry name" value="MOP"/>
    <property type="match status" value="1"/>
</dbReference>
<evidence type="ECO:0000256" key="2">
    <source>
        <dbReference type="PROSITE-ProRule" id="PRU01213"/>
    </source>
</evidence>
<dbReference type="Proteomes" id="UP000614200">
    <property type="component" value="Unassembled WGS sequence"/>
</dbReference>